<gene>
    <name evidence="3" type="ORF">QQX02_05370</name>
</gene>
<keyword evidence="2" id="KW-0812">Transmembrane</keyword>
<sequence>MSTGEPPAADAGASGDDGRRGRRERALGARDGASTWQPVAPTTETLEVLRQRLPLSIRLIGRSSVPGALLVLAIAAVFIGIVPLAAKLQLNASQATGEVIPVGNAFELTVANDWSVESQDGRATVLASGSSRLVIVPAYRDSRSVTQVVAAEISTVDADGTGSWVVGEPTTFETDRGDQGATVSASSETNATQVWAVSHEGLTTVAVLSTTIESWTSAQPLVQDMVDSIEFADGQGGDGDAGATP</sequence>
<name>A0ABT8GG08_9MICO</name>
<keyword evidence="2" id="KW-0472">Membrane</keyword>
<reference evidence="3" key="1">
    <citation type="submission" date="2023-06" db="EMBL/GenBank/DDBJ databases">
        <title>Egi l300058.</title>
        <authorList>
            <person name="Gao L."/>
            <person name="Fang B.-Z."/>
            <person name="Li W.-J."/>
        </authorList>
    </citation>
    <scope>NUCLEOTIDE SEQUENCE</scope>
    <source>
        <strain evidence="3">EGI L300058</strain>
    </source>
</reference>
<feature type="compositionally biased region" description="Basic and acidic residues" evidence="1">
    <location>
        <begin position="16"/>
        <end position="28"/>
    </location>
</feature>
<evidence type="ECO:0008006" key="5">
    <source>
        <dbReference type="Google" id="ProtNLM"/>
    </source>
</evidence>
<evidence type="ECO:0000313" key="3">
    <source>
        <dbReference type="EMBL" id="MDN4480350.1"/>
    </source>
</evidence>
<evidence type="ECO:0000256" key="2">
    <source>
        <dbReference type="SAM" id="Phobius"/>
    </source>
</evidence>
<keyword evidence="2" id="KW-1133">Transmembrane helix</keyword>
<keyword evidence="4" id="KW-1185">Reference proteome</keyword>
<feature type="region of interest" description="Disordered" evidence="1">
    <location>
        <begin position="1"/>
        <end position="36"/>
    </location>
</feature>
<accession>A0ABT8GG08</accession>
<evidence type="ECO:0000256" key="1">
    <source>
        <dbReference type="SAM" id="MobiDB-lite"/>
    </source>
</evidence>
<protein>
    <recommendedName>
        <fullName evidence="5">DUF4245 domain-containing protein</fullName>
    </recommendedName>
</protein>
<dbReference type="RefSeq" id="WP_301141725.1">
    <property type="nucleotide sequence ID" value="NZ_JAUHQA010000001.1"/>
</dbReference>
<feature type="transmembrane region" description="Helical" evidence="2">
    <location>
        <begin position="67"/>
        <end position="86"/>
    </location>
</feature>
<dbReference type="Proteomes" id="UP001172708">
    <property type="component" value="Unassembled WGS sequence"/>
</dbReference>
<proteinExistence type="predicted"/>
<organism evidence="3 4">
    <name type="scientific">Demequina muriae</name>
    <dbReference type="NCBI Taxonomy" id="3051664"/>
    <lineage>
        <taxon>Bacteria</taxon>
        <taxon>Bacillati</taxon>
        <taxon>Actinomycetota</taxon>
        <taxon>Actinomycetes</taxon>
        <taxon>Micrococcales</taxon>
        <taxon>Demequinaceae</taxon>
        <taxon>Demequina</taxon>
    </lineage>
</organism>
<dbReference type="EMBL" id="JAUHQA010000001">
    <property type="protein sequence ID" value="MDN4480350.1"/>
    <property type="molecule type" value="Genomic_DNA"/>
</dbReference>
<evidence type="ECO:0000313" key="4">
    <source>
        <dbReference type="Proteomes" id="UP001172708"/>
    </source>
</evidence>
<comment type="caution">
    <text evidence="3">The sequence shown here is derived from an EMBL/GenBank/DDBJ whole genome shotgun (WGS) entry which is preliminary data.</text>
</comment>